<keyword evidence="1" id="KW-0812">Transmembrane</keyword>
<evidence type="ECO:0000313" key="3">
    <source>
        <dbReference type="EMBL" id="MVT39914.1"/>
    </source>
</evidence>
<comment type="caution">
    <text evidence="3">The sequence shown here is derived from an EMBL/GenBank/DDBJ whole genome shotgun (WGS) entry which is preliminary data.</text>
</comment>
<evidence type="ECO:0000313" key="4">
    <source>
        <dbReference type="Proteomes" id="UP000468388"/>
    </source>
</evidence>
<dbReference type="GO" id="GO:0022857">
    <property type="term" value="F:transmembrane transporter activity"/>
    <property type="evidence" value="ECO:0007669"/>
    <property type="project" value="TreeGrafter"/>
</dbReference>
<dbReference type="Pfam" id="PF12704">
    <property type="entry name" value="MacB_PCD"/>
    <property type="match status" value="1"/>
</dbReference>
<dbReference type="InterPro" id="IPR025857">
    <property type="entry name" value="MacB_PCD"/>
</dbReference>
<evidence type="ECO:0000256" key="1">
    <source>
        <dbReference type="SAM" id="Phobius"/>
    </source>
</evidence>
<reference evidence="3 4" key="1">
    <citation type="submission" date="2019-12" db="EMBL/GenBank/DDBJ databases">
        <title>The draft genomic sequence of strain Chitinophaga oryziterrae JCM 16595.</title>
        <authorList>
            <person name="Zhang X."/>
        </authorList>
    </citation>
    <scope>NUCLEOTIDE SEQUENCE [LARGE SCALE GENOMIC DNA]</scope>
    <source>
        <strain evidence="3 4">JCM 16595</strain>
    </source>
</reference>
<keyword evidence="1" id="KW-1133">Transmembrane helix</keyword>
<dbReference type="InterPro" id="IPR050250">
    <property type="entry name" value="Macrolide_Exporter_MacB"/>
</dbReference>
<dbReference type="AlphaFoldDB" id="A0A6N8J4T1"/>
<proteinExistence type="predicted"/>
<dbReference type="PANTHER" id="PTHR30572:SF18">
    <property type="entry name" value="ABC-TYPE MACROLIDE FAMILY EXPORT SYSTEM PERMEASE COMPONENT 2"/>
    <property type="match status" value="1"/>
</dbReference>
<dbReference type="Proteomes" id="UP000468388">
    <property type="component" value="Unassembled WGS sequence"/>
</dbReference>
<sequence length="269" mass="30510">MFRNNLKTAWRRFLRDRQFTILNLIGLSTGLAAALLICLWVSDEISVNKFHKKDRQLYQVISNLKTSQGIMTMDITPVPLAESLVKEMPEVESAVSVNDFFNWQSREGILSSGNKHIQAQGWNAGKDFFNVFSYDLIQGNRDQALADENNIVISATLAKKIFNTTDNVIGKTLEWKYPFFDGVFRVSGIFKDPPANATGHFDFVLNIGVLLKNDRSAKNWTNCLAETYLILRKGTNVDRFNEKVAGYLKTKNPGLEVFSLFLQFCSDFA</sequence>
<protein>
    <recommendedName>
        <fullName evidence="2">MacB-like periplasmic core domain-containing protein</fullName>
    </recommendedName>
</protein>
<name>A0A6N8J4T1_9BACT</name>
<gene>
    <name evidence="3" type="ORF">GO495_04920</name>
</gene>
<keyword evidence="1" id="KW-0472">Membrane</keyword>
<evidence type="ECO:0000259" key="2">
    <source>
        <dbReference type="Pfam" id="PF12704"/>
    </source>
</evidence>
<keyword evidence="4" id="KW-1185">Reference proteome</keyword>
<dbReference type="OrthoDB" id="1451596at2"/>
<dbReference type="PANTHER" id="PTHR30572">
    <property type="entry name" value="MEMBRANE COMPONENT OF TRANSPORTER-RELATED"/>
    <property type="match status" value="1"/>
</dbReference>
<feature type="transmembrane region" description="Helical" evidence="1">
    <location>
        <begin position="21"/>
        <end position="42"/>
    </location>
</feature>
<accession>A0A6N8J4T1</accession>
<dbReference type="RefSeq" id="WP_157298559.1">
    <property type="nucleotide sequence ID" value="NZ_BAAAZB010000005.1"/>
</dbReference>
<dbReference type="EMBL" id="WRXO01000001">
    <property type="protein sequence ID" value="MVT39914.1"/>
    <property type="molecule type" value="Genomic_DNA"/>
</dbReference>
<feature type="domain" description="MacB-like periplasmic core" evidence="2">
    <location>
        <begin position="20"/>
        <end position="245"/>
    </location>
</feature>
<dbReference type="GO" id="GO:0005886">
    <property type="term" value="C:plasma membrane"/>
    <property type="evidence" value="ECO:0007669"/>
    <property type="project" value="TreeGrafter"/>
</dbReference>
<organism evidence="3 4">
    <name type="scientific">Chitinophaga oryziterrae</name>
    <dbReference type="NCBI Taxonomy" id="1031224"/>
    <lineage>
        <taxon>Bacteria</taxon>
        <taxon>Pseudomonadati</taxon>
        <taxon>Bacteroidota</taxon>
        <taxon>Chitinophagia</taxon>
        <taxon>Chitinophagales</taxon>
        <taxon>Chitinophagaceae</taxon>
        <taxon>Chitinophaga</taxon>
    </lineage>
</organism>